<name>A0A2P6NZ05_9EUKA</name>
<gene>
    <name evidence="1" type="ORF">PROFUN_01900</name>
</gene>
<accession>A0A2P6NZ05</accession>
<proteinExistence type="predicted"/>
<dbReference type="AlphaFoldDB" id="A0A2P6NZ05"/>
<dbReference type="Proteomes" id="UP000241769">
    <property type="component" value="Unassembled WGS sequence"/>
</dbReference>
<evidence type="ECO:0000313" key="1">
    <source>
        <dbReference type="EMBL" id="PRP89180.1"/>
    </source>
</evidence>
<dbReference type="InParanoid" id="A0A2P6NZ05"/>
<reference evidence="1 2" key="1">
    <citation type="journal article" date="2018" name="Genome Biol. Evol.">
        <title>Multiple Roots of Fruiting Body Formation in Amoebozoa.</title>
        <authorList>
            <person name="Hillmann F."/>
            <person name="Forbes G."/>
            <person name="Novohradska S."/>
            <person name="Ferling I."/>
            <person name="Riege K."/>
            <person name="Groth M."/>
            <person name="Westermann M."/>
            <person name="Marz M."/>
            <person name="Spaller T."/>
            <person name="Winckler T."/>
            <person name="Schaap P."/>
            <person name="Glockner G."/>
        </authorList>
    </citation>
    <scope>NUCLEOTIDE SEQUENCE [LARGE SCALE GENOMIC DNA]</scope>
    <source>
        <strain evidence="1 2">Jena</strain>
    </source>
</reference>
<comment type="caution">
    <text evidence="1">The sequence shown here is derived from an EMBL/GenBank/DDBJ whole genome shotgun (WGS) entry which is preliminary data.</text>
</comment>
<sequence length="100" mass="11412">MGRLTSLCNPECLLNRTTCAISLLSSKPPPHFYPYANEYSSDFSVLLSRHRTLTPQVYHLALRGFRSEGFGRRSDEEEGRNYFGARPLSLQQQIFRGRSG</sequence>
<keyword evidence="2" id="KW-1185">Reference proteome</keyword>
<organism evidence="1 2">
    <name type="scientific">Planoprotostelium fungivorum</name>
    <dbReference type="NCBI Taxonomy" id="1890364"/>
    <lineage>
        <taxon>Eukaryota</taxon>
        <taxon>Amoebozoa</taxon>
        <taxon>Evosea</taxon>
        <taxon>Variosea</taxon>
        <taxon>Cavosteliida</taxon>
        <taxon>Cavosteliaceae</taxon>
        <taxon>Planoprotostelium</taxon>
    </lineage>
</organism>
<dbReference type="EMBL" id="MDYQ01000005">
    <property type="protein sequence ID" value="PRP89180.1"/>
    <property type="molecule type" value="Genomic_DNA"/>
</dbReference>
<evidence type="ECO:0000313" key="2">
    <source>
        <dbReference type="Proteomes" id="UP000241769"/>
    </source>
</evidence>
<protein>
    <submittedName>
        <fullName evidence="1">Uncharacterized protein</fullName>
    </submittedName>
</protein>